<dbReference type="Proteomes" id="UP000272464">
    <property type="component" value="Unassembled WGS sequence"/>
</dbReference>
<reference evidence="5 6" key="1">
    <citation type="submission" date="2018-12" db="EMBL/GenBank/DDBJ databases">
        <authorList>
            <person name="Sun L."/>
            <person name="Chen Z."/>
        </authorList>
    </citation>
    <scope>NUCLEOTIDE SEQUENCE [LARGE SCALE GENOMIC DNA]</scope>
    <source>
        <strain evidence="5 6">3-5-3</strain>
    </source>
</reference>
<dbReference type="AlphaFoldDB" id="A0A3S1D8E6"/>
<protein>
    <submittedName>
        <fullName evidence="5">M23 family peptidase</fullName>
    </submittedName>
</protein>
<organism evidence="5 6">
    <name type="scientific">Paenibacillus zeisoli</name>
    <dbReference type="NCBI Taxonomy" id="2496267"/>
    <lineage>
        <taxon>Bacteria</taxon>
        <taxon>Bacillati</taxon>
        <taxon>Bacillota</taxon>
        <taxon>Bacilli</taxon>
        <taxon>Bacillales</taxon>
        <taxon>Paenibacillaceae</taxon>
        <taxon>Paenibacillus</taxon>
    </lineage>
</organism>
<dbReference type="InterPro" id="IPR011055">
    <property type="entry name" value="Dup_hybrid_motif"/>
</dbReference>
<dbReference type="OrthoDB" id="9805799at2"/>
<dbReference type="RefSeq" id="WP_127199539.1">
    <property type="nucleotide sequence ID" value="NZ_RZNX01000004.1"/>
</dbReference>
<sequence length="324" mass="35081">MRNAVLSRKMTLLVLQDANHAVKQIQVSKPLVIAVPLAALLSISGLIVSLQAYSGHTVASLEQELQSNNMQLQAVVTDKDEAIKRLQAQIVTLSAESKSMKDKVQKVSEMEKELQQIISKFGTGKAFSASSIPGDSSHIGGEFIAVHNVDTASRLAYDTQDDFAEMSELINAMLSRVPAMMDQAEHLHQSLSGTPSLWPTLSRSITSNFGYRSDPFTGKSAFHAGVDISGEIGDPVYSAGAGTVLQAEHSPARGNFIIIQHPNGLQTWYMHLSRISVSVNDEVTKGEVIGRLGSTGRSTGPHLHFQVLKQNKPIDPLPYLTQGQ</sequence>
<evidence type="ECO:0000256" key="1">
    <source>
        <dbReference type="ARBA" id="ARBA00022729"/>
    </source>
</evidence>
<evidence type="ECO:0000313" key="6">
    <source>
        <dbReference type="Proteomes" id="UP000272464"/>
    </source>
</evidence>
<feature type="transmembrane region" description="Helical" evidence="3">
    <location>
        <begin position="31"/>
        <end position="53"/>
    </location>
</feature>
<gene>
    <name evidence="5" type="ORF">EJP77_12330</name>
</gene>
<dbReference type="PANTHER" id="PTHR21666">
    <property type="entry name" value="PEPTIDASE-RELATED"/>
    <property type="match status" value="1"/>
</dbReference>
<dbReference type="CDD" id="cd12797">
    <property type="entry name" value="M23_peptidase"/>
    <property type="match status" value="1"/>
</dbReference>
<name>A0A3S1D8E6_9BACL</name>
<evidence type="ECO:0000256" key="3">
    <source>
        <dbReference type="SAM" id="Phobius"/>
    </source>
</evidence>
<dbReference type="GO" id="GO:0004222">
    <property type="term" value="F:metalloendopeptidase activity"/>
    <property type="evidence" value="ECO:0007669"/>
    <property type="project" value="TreeGrafter"/>
</dbReference>
<keyword evidence="3" id="KW-0812">Transmembrane</keyword>
<proteinExistence type="predicted"/>
<evidence type="ECO:0000313" key="5">
    <source>
        <dbReference type="EMBL" id="RUT30607.1"/>
    </source>
</evidence>
<dbReference type="InterPro" id="IPR016047">
    <property type="entry name" value="M23ase_b-sheet_dom"/>
</dbReference>
<keyword evidence="6" id="KW-1185">Reference proteome</keyword>
<dbReference type="FunFam" id="2.70.70.10:FF:000006">
    <property type="entry name" value="M23 family peptidase"/>
    <property type="match status" value="1"/>
</dbReference>
<dbReference type="Gene3D" id="2.70.70.10">
    <property type="entry name" value="Glucose Permease (Domain IIA)"/>
    <property type="match status" value="1"/>
</dbReference>
<dbReference type="SUPFAM" id="SSF51261">
    <property type="entry name" value="Duplicated hybrid motif"/>
    <property type="match status" value="1"/>
</dbReference>
<keyword evidence="2" id="KW-0175">Coiled coil</keyword>
<accession>A0A3S1D8E6</accession>
<dbReference type="PANTHER" id="PTHR21666:SF289">
    <property type="entry name" value="L-ALA--D-GLU ENDOPEPTIDASE"/>
    <property type="match status" value="1"/>
</dbReference>
<evidence type="ECO:0000259" key="4">
    <source>
        <dbReference type="Pfam" id="PF01551"/>
    </source>
</evidence>
<comment type="caution">
    <text evidence="5">The sequence shown here is derived from an EMBL/GenBank/DDBJ whole genome shotgun (WGS) entry which is preliminary data.</text>
</comment>
<evidence type="ECO:0000256" key="2">
    <source>
        <dbReference type="SAM" id="Coils"/>
    </source>
</evidence>
<keyword evidence="3" id="KW-0472">Membrane</keyword>
<feature type="coiled-coil region" evidence="2">
    <location>
        <begin position="69"/>
        <end position="120"/>
    </location>
</feature>
<keyword evidence="3" id="KW-1133">Transmembrane helix</keyword>
<dbReference type="InterPro" id="IPR050570">
    <property type="entry name" value="Cell_wall_metabolism_enzyme"/>
</dbReference>
<dbReference type="EMBL" id="RZNX01000004">
    <property type="protein sequence ID" value="RUT30607.1"/>
    <property type="molecule type" value="Genomic_DNA"/>
</dbReference>
<feature type="domain" description="M23ase beta-sheet core" evidence="4">
    <location>
        <begin position="222"/>
        <end position="316"/>
    </location>
</feature>
<dbReference type="Pfam" id="PF01551">
    <property type="entry name" value="Peptidase_M23"/>
    <property type="match status" value="1"/>
</dbReference>
<keyword evidence="1" id="KW-0732">Signal</keyword>